<feature type="non-terminal residue" evidence="2">
    <location>
        <position position="1"/>
    </location>
</feature>
<dbReference type="Gramene" id="OE9A070482T1">
    <property type="protein sequence ID" value="OE9A070482C1"/>
    <property type="gene ID" value="OE9A070482"/>
</dbReference>
<dbReference type="Proteomes" id="UP000594638">
    <property type="component" value="Unassembled WGS sequence"/>
</dbReference>
<evidence type="ECO:0000256" key="1">
    <source>
        <dbReference type="SAM" id="MobiDB-lite"/>
    </source>
</evidence>
<keyword evidence="3" id="KW-1185">Reference proteome</keyword>
<comment type="caution">
    <text evidence="2">The sequence shown here is derived from an EMBL/GenBank/DDBJ whole genome shotgun (WGS) entry which is preliminary data.</text>
</comment>
<name>A0A8S0Q5M9_OLEEU</name>
<evidence type="ECO:0000313" key="3">
    <source>
        <dbReference type="Proteomes" id="UP000594638"/>
    </source>
</evidence>
<dbReference type="EMBL" id="CACTIH010000872">
    <property type="protein sequence ID" value="CAA2962323.1"/>
    <property type="molecule type" value="Genomic_DNA"/>
</dbReference>
<feature type="compositionally biased region" description="Polar residues" evidence="1">
    <location>
        <begin position="17"/>
        <end position="27"/>
    </location>
</feature>
<dbReference type="AlphaFoldDB" id="A0A8S0Q5M9"/>
<reference evidence="2 3" key="1">
    <citation type="submission" date="2019-12" db="EMBL/GenBank/DDBJ databases">
        <authorList>
            <person name="Alioto T."/>
            <person name="Alioto T."/>
            <person name="Gomez Garrido J."/>
        </authorList>
    </citation>
    <scope>NUCLEOTIDE SEQUENCE [LARGE SCALE GENOMIC DNA]</scope>
</reference>
<protein>
    <submittedName>
        <fullName evidence="2">Uncharacterized protein</fullName>
    </submittedName>
</protein>
<sequence>DPDADERRQPTIKERSNQPVTQQQTTTARRDENIFANSRNPYGYQEKAEDTGGNKKRRVRVRKNLHR</sequence>
<gene>
    <name evidence="2" type="ORF">OLEA9_A070482</name>
</gene>
<accession>A0A8S0Q5M9</accession>
<feature type="compositionally biased region" description="Basic and acidic residues" evidence="1">
    <location>
        <begin position="1"/>
        <end position="16"/>
    </location>
</feature>
<feature type="region of interest" description="Disordered" evidence="1">
    <location>
        <begin position="1"/>
        <end position="67"/>
    </location>
</feature>
<evidence type="ECO:0000313" key="2">
    <source>
        <dbReference type="EMBL" id="CAA2962323.1"/>
    </source>
</evidence>
<organism evidence="2 3">
    <name type="scientific">Olea europaea subsp. europaea</name>
    <dbReference type="NCBI Taxonomy" id="158383"/>
    <lineage>
        <taxon>Eukaryota</taxon>
        <taxon>Viridiplantae</taxon>
        <taxon>Streptophyta</taxon>
        <taxon>Embryophyta</taxon>
        <taxon>Tracheophyta</taxon>
        <taxon>Spermatophyta</taxon>
        <taxon>Magnoliopsida</taxon>
        <taxon>eudicotyledons</taxon>
        <taxon>Gunneridae</taxon>
        <taxon>Pentapetalae</taxon>
        <taxon>asterids</taxon>
        <taxon>lamiids</taxon>
        <taxon>Lamiales</taxon>
        <taxon>Oleaceae</taxon>
        <taxon>Oleeae</taxon>
        <taxon>Olea</taxon>
    </lineage>
</organism>
<proteinExistence type="predicted"/>
<feature type="compositionally biased region" description="Basic residues" evidence="1">
    <location>
        <begin position="54"/>
        <end position="67"/>
    </location>
</feature>